<feature type="compositionally biased region" description="Pro residues" evidence="3">
    <location>
        <begin position="333"/>
        <end position="345"/>
    </location>
</feature>
<feature type="domain" description="SPOR" evidence="5">
    <location>
        <begin position="418"/>
        <end position="502"/>
    </location>
</feature>
<evidence type="ECO:0000256" key="4">
    <source>
        <dbReference type="SAM" id="SignalP"/>
    </source>
</evidence>
<keyword evidence="4" id="KW-0732">Signal</keyword>
<dbReference type="PANTHER" id="PTHR37423">
    <property type="entry name" value="SOLUBLE LYTIC MUREIN TRANSGLYCOSYLASE-RELATED"/>
    <property type="match status" value="1"/>
</dbReference>
<evidence type="ECO:0000256" key="2">
    <source>
        <dbReference type="ARBA" id="ARBA00009387"/>
    </source>
</evidence>
<sequence>MTPFNNGRMAPGGRVRMLATLSLAGLLAACGSSSQQPRTVSTSAAAQAAAYPQPSTYDPPGSSSDPWGPYIKEASRRFDVPERWIREVMRQESGGRVSATSRVGAMGLMQVMPGTYAELRSRYGLGEDPYHPWNSIMAGTAYVREMYELYGSPGFLAAYNAGPRRLEDYLWNGRGLPAETRNYVARIGPRIVGASPGRRAAPEVYAAAEIPLNIPAGPRRGDAATMLALREQRNATDPGIRVASLPPGPVVRMDPIPDGSTYSTETVQVASLDPSIGTSLGGSVVRMDPIPDGSTYAPAGTVVRMEPIPDGSTYAAAAEPPAPAPAPAELAVAPPPAPPTRPAPAPSLLASASPAPQPRTTARIATAFAEAPRPAPSASPSLARGGGFSLIGTAHAATVAPPAQVLRLPSSSQPAAVPSQAGSWGVQVGAFASANLARAAAEAARGRLGASGARSRVEPVAQGSSTLYRARVIGLSRDSAQSACDRLRSQGACIIVSPDAQG</sequence>
<comment type="similarity">
    <text evidence="2">Belongs to the virb1 family.</text>
</comment>
<dbReference type="Proteomes" id="UP000223527">
    <property type="component" value="Unassembled WGS sequence"/>
</dbReference>
<evidence type="ECO:0000259" key="5">
    <source>
        <dbReference type="PROSITE" id="PS51724"/>
    </source>
</evidence>
<evidence type="ECO:0000313" key="7">
    <source>
        <dbReference type="Proteomes" id="UP000223527"/>
    </source>
</evidence>
<evidence type="ECO:0000313" key="6">
    <source>
        <dbReference type="EMBL" id="PHK93882.1"/>
    </source>
</evidence>
<gene>
    <name evidence="6" type="ORF">CR162_16575</name>
</gene>
<dbReference type="OrthoDB" id="9801695at2"/>
<evidence type="ECO:0000256" key="3">
    <source>
        <dbReference type="SAM" id="MobiDB-lite"/>
    </source>
</evidence>
<proteinExistence type="inferred from homology"/>
<dbReference type="Pfam" id="PF05036">
    <property type="entry name" value="SPOR"/>
    <property type="match status" value="1"/>
</dbReference>
<dbReference type="InterPro" id="IPR007730">
    <property type="entry name" value="SPOR-like_dom"/>
</dbReference>
<dbReference type="InterPro" id="IPR008258">
    <property type="entry name" value="Transglycosylase_SLT_dom_1"/>
</dbReference>
<keyword evidence="7" id="KW-1185">Reference proteome</keyword>
<dbReference type="InterPro" id="IPR036680">
    <property type="entry name" value="SPOR-like_sf"/>
</dbReference>
<dbReference type="Gene3D" id="3.30.70.1070">
    <property type="entry name" value="Sporulation related repeat"/>
    <property type="match status" value="1"/>
</dbReference>
<dbReference type="Gene3D" id="1.10.530.10">
    <property type="match status" value="1"/>
</dbReference>
<feature type="signal peptide" evidence="4">
    <location>
        <begin position="1"/>
        <end position="28"/>
    </location>
</feature>
<protein>
    <submittedName>
        <fullName evidence="6">Murein transglycosylase</fullName>
    </submittedName>
</protein>
<comment type="caution">
    <text evidence="6">The sequence shown here is derived from an EMBL/GenBank/DDBJ whole genome shotgun (WGS) entry which is preliminary data.</text>
</comment>
<name>A0A2C6XZE3_9PROT</name>
<dbReference type="GO" id="GO:0042834">
    <property type="term" value="F:peptidoglycan binding"/>
    <property type="evidence" value="ECO:0007669"/>
    <property type="project" value="InterPro"/>
</dbReference>
<organism evidence="6 7">
    <name type="scientific">Teichococcus rhizosphaerae</name>
    <dbReference type="NCBI Taxonomy" id="1335062"/>
    <lineage>
        <taxon>Bacteria</taxon>
        <taxon>Pseudomonadati</taxon>
        <taxon>Pseudomonadota</taxon>
        <taxon>Alphaproteobacteria</taxon>
        <taxon>Acetobacterales</taxon>
        <taxon>Roseomonadaceae</taxon>
        <taxon>Roseomonas</taxon>
    </lineage>
</organism>
<dbReference type="SUPFAM" id="SSF53955">
    <property type="entry name" value="Lysozyme-like"/>
    <property type="match status" value="1"/>
</dbReference>
<dbReference type="Pfam" id="PF01464">
    <property type="entry name" value="SLT"/>
    <property type="match status" value="1"/>
</dbReference>
<dbReference type="AlphaFoldDB" id="A0A2C6XZE3"/>
<dbReference type="CDD" id="cd00254">
    <property type="entry name" value="LT-like"/>
    <property type="match status" value="1"/>
</dbReference>
<reference evidence="6 7" key="1">
    <citation type="submission" date="2017-10" db="EMBL/GenBank/DDBJ databases">
        <authorList>
            <person name="Banno H."/>
            <person name="Chua N.-H."/>
        </authorList>
    </citation>
    <scope>NUCLEOTIDE SEQUENCE [LARGE SCALE GENOMIC DNA]</scope>
    <source>
        <strain evidence="6 7">YW11</strain>
    </source>
</reference>
<dbReference type="EMBL" id="PDNU01000035">
    <property type="protein sequence ID" value="PHK93882.1"/>
    <property type="molecule type" value="Genomic_DNA"/>
</dbReference>
<feature type="compositionally biased region" description="Low complexity" evidence="3">
    <location>
        <begin position="42"/>
        <end position="69"/>
    </location>
</feature>
<feature type="chain" id="PRO_5012022165" evidence="4">
    <location>
        <begin position="29"/>
        <end position="502"/>
    </location>
</feature>
<comment type="similarity">
    <text evidence="1">Belongs to the transglycosylase Slt family.</text>
</comment>
<feature type="region of interest" description="Disordered" evidence="3">
    <location>
        <begin position="311"/>
        <end position="359"/>
    </location>
</feature>
<dbReference type="PROSITE" id="PS51724">
    <property type="entry name" value="SPOR"/>
    <property type="match status" value="1"/>
</dbReference>
<dbReference type="InterPro" id="IPR023346">
    <property type="entry name" value="Lysozyme-like_dom_sf"/>
</dbReference>
<feature type="region of interest" description="Disordered" evidence="3">
    <location>
        <begin position="34"/>
        <end position="70"/>
    </location>
</feature>
<dbReference type="PANTHER" id="PTHR37423:SF2">
    <property type="entry name" value="MEMBRANE-BOUND LYTIC MUREIN TRANSGLYCOSYLASE C"/>
    <property type="match status" value="1"/>
</dbReference>
<evidence type="ECO:0000256" key="1">
    <source>
        <dbReference type="ARBA" id="ARBA00007734"/>
    </source>
</evidence>
<accession>A0A2C6XZE3</accession>